<dbReference type="OrthoDB" id="9788907at2"/>
<keyword evidence="9" id="KW-1185">Reference proteome</keyword>
<evidence type="ECO:0000313" key="8">
    <source>
        <dbReference type="EMBL" id="KGE73359.1"/>
    </source>
</evidence>
<evidence type="ECO:0000313" key="9">
    <source>
        <dbReference type="Proteomes" id="UP000029692"/>
    </source>
</evidence>
<dbReference type="InterPro" id="IPR052518">
    <property type="entry name" value="CHR_Transporter"/>
</dbReference>
<evidence type="ECO:0000256" key="6">
    <source>
        <dbReference type="ARBA" id="ARBA00023136"/>
    </source>
</evidence>
<sequence>MSLWELLTSFFLIGIGSYGGGMVIVGLIFHEIVENHAWLTAQEMTNAITLSQLTPGPIAINTATYTGFSGFGIPGAFLTTLSVVLPSVLLLTLLVLLRNILKRRMPATPKRSWLLPRFMQSLRPGILALLIHATWSFGRSAVVSLPVLVIFVVSLTLLLSVKKLHPLIVMLAAGVIGLFVF</sequence>
<keyword evidence="3" id="KW-1003">Cell membrane</keyword>
<comment type="caution">
    <text evidence="8">The sequence shown here is derived from an EMBL/GenBank/DDBJ whole genome shotgun (WGS) entry which is preliminary data.</text>
</comment>
<dbReference type="RefSeq" id="WP_037546278.1">
    <property type="nucleotide sequence ID" value="NZ_JNUP01000031.1"/>
</dbReference>
<dbReference type="PANTHER" id="PTHR43663">
    <property type="entry name" value="CHROMATE TRANSPORT PROTEIN-RELATED"/>
    <property type="match status" value="1"/>
</dbReference>
<evidence type="ECO:0008006" key="10">
    <source>
        <dbReference type="Google" id="ProtNLM"/>
    </source>
</evidence>
<gene>
    <name evidence="8" type="ORF">DC28_04385</name>
</gene>
<dbReference type="InterPro" id="IPR003370">
    <property type="entry name" value="Chromate_transpt"/>
</dbReference>
<dbReference type="GO" id="GO:0005886">
    <property type="term" value="C:plasma membrane"/>
    <property type="evidence" value="ECO:0007669"/>
    <property type="project" value="UniProtKB-SubCell"/>
</dbReference>
<protein>
    <recommendedName>
        <fullName evidence="10">Chromate transporter</fullName>
    </recommendedName>
</protein>
<evidence type="ECO:0000256" key="4">
    <source>
        <dbReference type="ARBA" id="ARBA00022692"/>
    </source>
</evidence>
<keyword evidence="5 7" id="KW-1133">Transmembrane helix</keyword>
<dbReference type="Pfam" id="PF02417">
    <property type="entry name" value="Chromate_transp"/>
    <property type="match status" value="1"/>
</dbReference>
<evidence type="ECO:0000256" key="5">
    <source>
        <dbReference type="ARBA" id="ARBA00022989"/>
    </source>
</evidence>
<keyword evidence="6 7" id="KW-0472">Membrane</keyword>
<evidence type="ECO:0000256" key="1">
    <source>
        <dbReference type="ARBA" id="ARBA00004651"/>
    </source>
</evidence>
<dbReference type="PANTHER" id="PTHR43663:SF1">
    <property type="entry name" value="CHROMATE TRANSPORTER"/>
    <property type="match status" value="1"/>
</dbReference>
<dbReference type="eggNOG" id="COG2059">
    <property type="taxonomic scope" value="Bacteria"/>
</dbReference>
<reference evidence="8 9" key="1">
    <citation type="submission" date="2014-05" db="EMBL/GenBank/DDBJ databases">
        <title>De novo Genome Sequence of Spirocheata sp.</title>
        <authorList>
            <person name="Shivani Y."/>
            <person name="Subhash Y."/>
            <person name="Tushar L."/>
            <person name="Sasikala C."/>
            <person name="Ramana C.V."/>
        </authorList>
    </citation>
    <scope>NUCLEOTIDE SEQUENCE [LARGE SCALE GENOMIC DNA]</scope>
    <source>
        <strain evidence="8 9">JC230</strain>
    </source>
</reference>
<dbReference type="EMBL" id="JNUP01000031">
    <property type="protein sequence ID" value="KGE73359.1"/>
    <property type="molecule type" value="Genomic_DNA"/>
</dbReference>
<proteinExistence type="inferred from homology"/>
<dbReference type="AlphaFoldDB" id="A0A098R0B7"/>
<evidence type="ECO:0000256" key="2">
    <source>
        <dbReference type="ARBA" id="ARBA00005262"/>
    </source>
</evidence>
<evidence type="ECO:0000256" key="3">
    <source>
        <dbReference type="ARBA" id="ARBA00022475"/>
    </source>
</evidence>
<comment type="similarity">
    <text evidence="2">Belongs to the chromate ion transporter (CHR) (TC 2.A.51) family.</text>
</comment>
<evidence type="ECO:0000256" key="7">
    <source>
        <dbReference type="SAM" id="Phobius"/>
    </source>
</evidence>
<feature type="transmembrane region" description="Helical" evidence="7">
    <location>
        <begin position="164"/>
        <end position="180"/>
    </location>
</feature>
<accession>A0A098R0B7</accession>
<feature type="transmembrane region" description="Helical" evidence="7">
    <location>
        <begin position="76"/>
        <end position="97"/>
    </location>
</feature>
<feature type="transmembrane region" description="Helical" evidence="7">
    <location>
        <begin position="7"/>
        <end position="29"/>
    </location>
</feature>
<name>A0A098R0B7_9SPIO</name>
<dbReference type="Proteomes" id="UP000029692">
    <property type="component" value="Unassembled WGS sequence"/>
</dbReference>
<keyword evidence="4 7" id="KW-0812">Transmembrane</keyword>
<feature type="transmembrane region" description="Helical" evidence="7">
    <location>
        <begin position="141"/>
        <end position="159"/>
    </location>
</feature>
<dbReference type="GO" id="GO:0015109">
    <property type="term" value="F:chromate transmembrane transporter activity"/>
    <property type="evidence" value="ECO:0007669"/>
    <property type="project" value="InterPro"/>
</dbReference>
<organism evidence="8 9">
    <name type="scientific">Spirochaeta lutea</name>
    <dbReference type="NCBI Taxonomy" id="1480694"/>
    <lineage>
        <taxon>Bacteria</taxon>
        <taxon>Pseudomonadati</taxon>
        <taxon>Spirochaetota</taxon>
        <taxon>Spirochaetia</taxon>
        <taxon>Spirochaetales</taxon>
        <taxon>Spirochaetaceae</taxon>
        <taxon>Spirochaeta</taxon>
    </lineage>
</organism>
<comment type="subcellular location">
    <subcellularLocation>
        <location evidence="1">Cell membrane</location>
        <topology evidence="1">Multi-pass membrane protein</topology>
    </subcellularLocation>
</comment>